<dbReference type="Proteomes" id="UP000199159">
    <property type="component" value="Unassembled WGS sequence"/>
</dbReference>
<dbReference type="EMBL" id="FNJU01000001">
    <property type="protein sequence ID" value="SDP06174.1"/>
    <property type="molecule type" value="Genomic_DNA"/>
</dbReference>
<keyword evidence="3" id="KW-1185">Reference proteome</keyword>
<sequence>MIKIIRENYGWIGTVNELFKINQRELTTSLTEFLEDNDFDVEQSHIDSWEDTYQFLQDIFIPEMETYGELFLVFEYMLPLEKGRRPDVLLMVEDRVIILEFKQKDKVLLEDIEQAIGYREDLKRFHHITAKKDLQVEGFLVLTDTDEKQNSFLGVDILVRPNFLKSLQLKRQFQSRDEVKEWLHSPYQPLPTVTKATLDLFRYGHLPHIKSIEEGAINRTVNFIKKRIFLNETNSKRKEIIFVSGVPGAGKTLVALKTLYDYNSYQFLEFNNPLSAIYLSGNGPLVNVLQEQLQHTEFNGSVGKTFIKGVLAFKKEYLNTKKIPPFHCIFFDEAQRAWDTKKMGRYQVSEPEGLLQVGEKIFNSKGYVTIVCFIGDGQTIHIGEEKGLALWREAFIKYPGWAVHLPPTYEDQFGSIPKRVCGELFLDTSIRSNFINTSHWIEALLNKNITKASEELKLMQEKGYILRVSRDYDECKHFIEKKSKEYPDSMYGFLVSSRAKESEVRKYLNTPTYKSYMQDTDAGKWFLKESKTWSQGATEFVCQGLELDFPLVCFGGDYYIEQDEWIVEPEIYKNNHNKFENFPIIVENIYRILLTRARKGMVIYIPRDSNFDETFKMFVSMGAITI</sequence>
<proteinExistence type="predicted"/>
<dbReference type="SUPFAM" id="SSF52540">
    <property type="entry name" value="P-loop containing nucleoside triphosphate hydrolases"/>
    <property type="match status" value="1"/>
</dbReference>
<evidence type="ECO:0000313" key="3">
    <source>
        <dbReference type="Proteomes" id="UP000199159"/>
    </source>
</evidence>
<name>A0A1H0PMD9_9BACI</name>
<reference evidence="3" key="1">
    <citation type="submission" date="2016-10" db="EMBL/GenBank/DDBJ databases">
        <authorList>
            <person name="Varghese N."/>
            <person name="Submissions S."/>
        </authorList>
    </citation>
    <scope>NUCLEOTIDE SEQUENCE [LARGE SCALE GENOMIC DNA]</scope>
    <source>
        <strain evidence="3">IBRC-M10078</strain>
    </source>
</reference>
<accession>A0A1H0PMD9</accession>
<gene>
    <name evidence="2" type="ORF">SAMN05216565_101382</name>
</gene>
<dbReference type="RefSeq" id="WP_090849426.1">
    <property type="nucleotide sequence ID" value="NZ_FNJU01000001.1"/>
</dbReference>
<dbReference type="InterPro" id="IPR027417">
    <property type="entry name" value="P-loop_NTPase"/>
</dbReference>
<dbReference type="InterPro" id="IPR003593">
    <property type="entry name" value="AAA+_ATPase"/>
</dbReference>
<protein>
    <submittedName>
        <fullName evidence="2">8-oxo-dGTP diphosphatase</fullName>
    </submittedName>
</protein>
<dbReference type="Gene3D" id="3.40.50.300">
    <property type="entry name" value="P-loop containing nucleotide triphosphate hydrolases"/>
    <property type="match status" value="1"/>
</dbReference>
<feature type="domain" description="AAA+ ATPase" evidence="1">
    <location>
        <begin position="237"/>
        <end position="400"/>
    </location>
</feature>
<dbReference type="Pfam" id="PF09848">
    <property type="entry name" value="SLFN-g3_helicase"/>
    <property type="match status" value="1"/>
</dbReference>
<dbReference type="AlphaFoldDB" id="A0A1H0PMD9"/>
<dbReference type="SMART" id="SM00382">
    <property type="entry name" value="AAA"/>
    <property type="match status" value="1"/>
</dbReference>
<organism evidence="2 3">
    <name type="scientific">Litchfieldia salsa</name>
    <dbReference type="NCBI Taxonomy" id="930152"/>
    <lineage>
        <taxon>Bacteria</taxon>
        <taxon>Bacillati</taxon>
        <taxon>Bacillota</taxon>
        <taxon>Bacilli</taxon>
        <taxon>Bacillales</taxon>
        <taxon>Bacillaceae</taxon>
        <taxon>Litchfieldia</taxon>
    </lineage>
</organism>
<evidence type="ECO:0000259" key="1">
    <source>
        <dbReference type="SMART" id="SM00382"/>
    </source>
</evidence>
<evidence type="ECO:0000313" key="2">
    <source>
        <dbReference type="EMBL" id="SDP06174.1"/>
    </source>
</evidence>
<dbReference type="InterPro" id="IPR018647">
    <property type="entry name" value="SLFN_3-like_DNA/RNA_helicase"/>
</dbReference>
<dbReference type="OrthoDB" id="3193269at2"/>